<name>A0A814QNC4_9BILA</name>
<sequence length="140" mass="15073">MQYSSQVERSTMLVPQTVGRFGRVIQSKRKVLIILLSVSLTLTALSFIGSIVPTALKQDSNETRKTATSGLAGPMSASGDQAVRAGAVAIVSIIGLIVLALGSILSIVSIVFMFKLAILLEKQNKPQYQVVQQQQQHAMF</sequence>
<feature type="transmembrane region" description="Helical" evidence="1">
    <location>
        <begin position="85"/>
        <end position="114"/>
    </location>
</feature>
<dbReference type="EMBL" id="CAJOBC010006063">
    <property type="protein sequence ID" value="CAF3885636.1"/>
    <property type="molecule type" value="Genomic_DNA"/>
</dbReference>
<keyword evidence="1" id="KW-0472">Membrane</keyword>
<gene>
    <name evidence="2" type="ORF">GPM918_LOCUS19744</name>
    <name evidence="3" type="ORF">OVA965_LOCUS26281</name>
    <name evidence="4" type="ORF">SRO942_LOCUS19741</name>
    <name evidence="5" type="ORF">TMI583_LOCUS27020</name>
</gene>
<proteinExistence type="predicted"/>
<dbReference type="Proteomes" id="UP000681722">
    <property type="component" value="Unassembled WGS sequence"/>
</dbReference>
<evidence type="ECO:0000313" key="2">
    <source>
        <dbReference type="EMBL" id="CAF1122121.1"/>
    </source>
</evidence>
<dbReference type="Proteomes" id="UP000663829">
    <property type="component" value="Unassembled WGS sequence"/>
</dbReference>
<dbReference type="EMBL" id="CAJNOK010016750">
    <property type="protein sequence ID" value="CAF1251092.1"/>
    <property type="molecule type" value="Genomic_DNA"/>
</dbReference>
<accession>A0A814QNC4</accession>
<organism evidence="2 6">
    <name type="scientific">Didymodactylos carnosus</name>
    <dbReference type="NCBI Taxonomy" id="1234261"/>
    <lineage>
        <taxon>Eukaryota</taxon>
        <taxon>Metazoa</taxon>
        <taxon>Spiralia</taxon>
        <taxon>Gnathifera</taxon>
        <taxon>Rotifera</taxon>
        <taxon>Eurotatoria</taxon>
        <taxon>Bdelloidea</taxon>
        <taxon>Philodinida</taxon>
        <taxon>Philodinidae</taxon>
        <taxon>Didymodactylos</taxon>
    </lineage>
</organism>
<evidence type="ECO:0000313" key="3">
    <source>
        <dbReference type="EMBL" id="CAF1251092.1"/>
    </source>
</evidence>
<reference evidence="2" key="1">
    <citation type="submission" date="2021-02" db="EMBL/GenBank/DDBJ databases">
        <authorList>
            <person name="Nowell W R."/>
        </authorList>
    </citation>
    <scope>NUCLEOTIDE SEQUENCE</scope>
</reference>
<comment type="caution">
    <text evidence="2">The sequence shown here is derived from an EMBL/GenBank/DDBJ whole genome shotgun (WGS) entry which is preliminary data.</text>
</comment>
<feature type="transmembrane region" description="Helical" evidence="1">
    <location>
        <begin position="31"/>
        <end position="52"/>
    </location>
</feature>
<dbReference type="Proteomes" id="UP000682733">
    <property type="component" value="Unassembled WGS sequence"/>
</dbReference>
<dbReference type="AlphaFoldDB" id="A0A814QNC4"/>
<keyword evidence="6" id="KW-1185">Reference proteome</keyword>
<evidence type="ECO:0000313" key="6">
    <source>
        <dbReference type="Proteomes" id="UP000663829"/>
    </source>
</evidence>
<protein>
    <submittedName>
        <fullName evidence="2">Uncharacterized protein</fullName>
    </submittedName>
</protein>
<dbReference type="EMBL" id="CAJOBA010038302">
    <property type="protein sequence ID" value="CAF4058419.1"/>
    <property type="molecule type" value="Genomic_DNA"/>
</dbReference>
<keyword evidence="1" id="KW-1133">Transmembrane helix</keyword>
<keyword evidence="1" id="KW-0812">Transmembrane</keyword>
<dbReference type="Proteomes" id="UP000677228">
    <property type="component" value="Unassembled WGS sequence"/>
</dbReference>
<dbReference type="EMBL" id="CAJNOQ010006063">
    <property type="protein sequence ID" value="CAF1122121.1"/>
    <property type="molecule type" value="Genomic_DNA"/>
</dbReference>
<evidence type="ECO:0000313" key="5">
    <source>
        <dbReference type="EMBL" id="CAF4058419.1"/>
    </source>
</evidence>
<evidence type="ECO:0000313" key="4">
    <source>
        <dbReference type="EMBL" id="CAF3885636.1"/>
    </source>
</evidence>
<evidence type="ECO:0000256" key="1">
    <source>
        <dbReference type="SAM" id="Phobius"/>
    </source>
</evidence>